<dbReference type="Gene3D" id="3.40.50.2000">
    <property type="entry name" value="Glycogen Phosphorylase B"/>
    <property type="match status" value="2"/>
</dbReference>
<dbReference type="RefSeq" id="WP_301587979.1">
    <property type="nucleotide sequence ID" value="NZ_JAPFQI010000001.1"/>
</dbReference>
<keyword evidence="2" id="KW-1185">Reference proteome</keyword>
<protein>
    <submittedName>
        <fullName evidence="1">Glycosyltransferase family 4 protein</fullName>
    </submittedName>
</protein>
<dbReference type="PANTHER" id="PTHR12526">
    <property type="entry name" value="GLYCOSYLTRANSFERASE"/>
    <property type="match status" value="1"/>
</dbReference>
<dbReference type="Pfam" id="PF13692">
    <property type="entry name" value="Glyco_trans_1_4"/>
    <property type="match status" value="1"/>
</dbReference>
<evidence type="ECO:0000313" key="2">
    <source>
        <dbReference type="Proteomes" id="UP001526430"/>
    </source>
</evidence>
<dbReference type="CDD" id="cd03801">
    <property type="entry name" value="GT4_PimA-like"/>
    <property type="match status" value="1"/>
</dbReference>
<dbReference type="EMBL" id="JAPFQI010000001">
    <property type="protein sequence ID" value="MCW8084379.1"/>
    <property type="molecule type" value="Genomic_DNA"/>
</dbReference>
<accession>A0ABT3NQE1</accession>
<dbReference type="PANTHER" id="PTHR12526:SF590">
    <property type="entry name" value="ALPHA-MALTOSE-1-PHOSPHATE SYNTHASE"/>
    <property type="match status" value="1"/>
</dbReference>
<reference evidence="1 2" key="1">
    <citation type="submission" date="2022-10" db="EMBL/GenBank/DDBJ databases">
        <title>Roseococcus glaciei nov., sp. nov., isolated from glacier.</title>
        <authorList>
            <person name="Liu Q."/>
            <person name="Xin Y.-H."/>
        </authorList>
    </citation>
    <scope>NUCLEOTIDE SEQUENCE [LARGE SCALE GENOMIC DNA]</scope>
    <source>
        <strain evidence="1 2">MDT2-1-1</strain>
    </source>
</reference>
<name>A0ABT3NQE1_9PROT</name>
<gene>
    <name evidence="1" type="ORF">OF850_01955</name>
</gene>
<organism evidence="1 2">
    <name type="scientific">Sabulicella glaciei</name>
    <dbReference type="NCBI Taxonomy" id="2984948"/>
    <lineage>
        <taxon>Bacteria</taxon>
        <taxon>Pseudomonadati</taxon>
        <taxon>Pseudomonadota</taxon>
        <taxon>Alphaproteobacteria</taxon>
        <taxon>Acetobacterales</taxon>
        <taxon>Acetobacteraceae</taxon>
        <taxon>Sabulicella</taxon>
    </lineage>
</organism>
<proteinExistence type="predicted"/>
<comment type="caution">
    <text evidence="1">The sequence shown here is derived from an EMBL/GenBank/DDBJ whole genome shotgun (WGS) entry which is preliminary data.</text>
</comment>
<dbReference type="Proteomes" id="UP001526430">
    <property type="component" value="Unassembled WGS sequence"/>
</dbReference>
<sequence length="368" mass="41299">MKGSLDVQELMDDIQLPEKESGRFLRVVDLNCISWRERRAAWRPGEGVDPDRSHKILAAMDIEWRSRDAGTLPWNPLANKGPLLQGLDPLRALRSLAGDRDVDILLSVNEGPALVPLLLRRAVGFRPKIVVYDLILSEKWWVRNWVLDKVVPRADAIILLSSFQKEYVAARWGRTEGVEVLWQAIDTEFWRKAPPQPDGPILSIGNDHSRDFGTLLEAMEGVPADLVLKTSRIPATQPLPPRTSLMNKRISELELRSLYEASRFVVIPLRPSLNAGGVNSILEAAASGRAMIVSDNPAIRDYIQHEETCLVVPCGDKTALREAILRLLREPDTCARLGANARRWIEQNATVERQLAKQVSILRKYAGP</sequence>
<evidence type="ECO:0000313" key="1">
    <source>
        <dbReference type="EMBL" id="MCW8084379.1"/>
    </source>
</evidence>
<dbReference type="SUPFAM" id="SSF53756">
    <property type="entry name" value="UDP-Glycosyltransferase/glycogen phosphorylase"/>
    <property type="match status" value="1"/>
</dbReference>